<dbReference type="AlphaFoldDB" id="A0A392NW39"/>
<comment type="caution">
    <text evidence="2">The sequence shown here is derived from an EMBL/GenBank/DDBJ whole genome shotgun (WGS) entry which is preliminary data.</text>
</comment>
<organism evidence="2 3">
    <name type="scientific">Trifolium medium</name>
    <dbReference type="NCBI Taxonomy" id="97028"/>
    <lineage>
        <taxon>Eukaryota</taxon>
        <taxon>Viridiplantae</taxon>
        <taxon>Streptophyta</taxon>
        <taxon>Embryophyta</taxon>
        <taxon>Tracheophyta</taxon>
        <taxon>Spermatophyta</taxon>
        <taxon>Magnoliopsida</taxon>
        <taxon>eudicotyledons</taxon>
        <taxon>Gunneridae</taxon>
        <taxon>Pentapetalae</taxon>
        <taxon>rosids</taxon>
        <taxon>fabids</taxon>
        <taxon>Fabales</taxon>
        <taxon>Fabaceae</taxon>
        <taxon>Papilionoideae</taxon>
        <taxon>50 kb inversion clade</taxon>
        <taxon>NPAAA clade</taxon>
        <taxon>Hologalegina</taxon>
        <taxon>IRL clade</taxon>
        <taxon>Trifolieae</taxon>
        <taxon>Trifolium</taxon>
    </lineage>
</organism>
<accession>A0A392NW39</accession>
<evidence type="ECO:0000313" key="3">
    <source>
        <dbReference type="Proteomes" id="UP000265520"/>
    </source>
</evidence>
<name>A0A392NW39_9FABA</name>
<dbReference type="Proteomes" id="UP000265520">
    <property type="component" value="Unassembled WGS sequence"/>
</dbReference>
<dbReference type="EMBL" id="LXQA010054043">
    <property type="protein sequence ID" value="MCI04021.1"/>
    <property type="molecule type" value="Genomic_DNA"/>
</dbReference>
<feature type="non-terminal residue" evidence="2">
    <location>
        <position position="79"/>
    </location>
</feature>
<evidence type="ECO:0000313" key="2">
    <source>
        <dbReference type="EMBL" id="MCI04021.1"/>
    </source>
</evidence>
<feature type="region of interest" description="Disordered" evidence="1">
    <location>
        <begin position="60"/>
        <end position="79"/>
    </location>
</feature>
<keyword evidence="3" id="KW-1185">Reference proteome</keyword>
<protein>
    <submittedName>
        <fullName evidence="2">Uncharacterized protein</fullName>
    </submittedName>
</protein>
<proteinExistence type="predicted"/>
<feature type="compositionally biased region" description="Basic and acidic residues" evidence="1">
    <location>
        <begin position="60"/>
        <end position="73"/>
    </location>
</feature>
<sequence>MSGMTCQLGAKLADEYNESYKELVAIKRSIVTTKYLDTETRENASNKIRYCWQGCQKTAKAEGDAGEKPEMPPRRHPPL</sequence>
<reference evidence="2 3" key="1">
    <citation type="journal article" date="2018" name="Front. Plant Sci.">
        <title>Red Clover (Trifolium pratense) and Zigzag Clover (T. medium) - A Picture of Genomic Similarities and Differences.</title>
        <authorList>
            <person name="Dluhosova J."/>
            <person name="Istvanek J."/>
            <person name="Nedelnik J."/>
            <person name="Repkova J."/>
        </authorList>
    </citation>
    <scope>NUCLEOTIDE SEQUENCE [LARGE SCALE GENOMIC DNA]</scope>
    <source>
        <strain evidence="3">cv. 10/8</strain>
        <tissue evidence="2">Leaf</tissue>
    </source>
</reference>
<evidence type="ECO:0000256" key="1">
    <source>
        <dbReference type="SAM" id="MobiDB-lite"/>
    </source>
</evidence>